<protein>
    <recommendedName>
        <fullName evidence="3">N4-gp56 family major capsid protein</fullName>
    </recommendedName>
</protein>
<gene>
    <name evidence="1" type="ORF">BAU18_001843</name>
</gene>
<dbReference type="Gene3D" id="3.30.2400.10">
    <property type="entry name" value="Major capsid protein gp5"/>
    <property type="match status" value="1"/>
</dbReference>
<name>A0ABV0F2H6_9ENTE</name>
<dbReference type="SUPFAM" id="SSF56563">
    <property type="entry name" value="Major capsid protein gp5"/>
    <property type="match status" value="1"/>
</dbReference>
<accession>A0ABV0F2H6</accession>
<evidence type="ECO:0000313" key="1">
    <source>
        <dbReference type="EMBL" id="MEO1782250.1"/>
    </source>
</evidence>
<comment type="caution">
    <text evidence="1">The sequence shown here is derived from an EMBL/GenBank/DDBJ whole genome shotgun (WGS) entry which is preliminary data.</text>
</comment>
<dbReference type="Proteomes" id="UP001429357">
    <property type="component" value="Unassembled WGS sequence"/>
</dbReference>
<reference evidence="1 2" key="2">
    <citation type="submission" date="2024-02" db="EMBL/GenBank/DDBJ databases">
        <title>The Genome Sequence of Enterococcus diestrammenae JM9A.</title>
        <authorList>
            <person name="Earl A."/>
            <person name="Manson A."/>
            <person name="Gilmore M."/>
            <person name="Sanders J."/>
            <person name="Shea T."/>
            <person name="Howe W."/>
            <person name="Livny J."/>
            <person name="Cuomo C."/>
            <person name="Neafsey D."/>
            <person name="Birren B."/>
        </authorList>
    </citation>
    <scope>NUCLEOTIDE SEQUENCE [LARGE SCALE GENOMIC DNA]</scope>
    <source>
        <strain evidence="1 2">JM9A</strain>
    </source>
</reference>
<sequence>MANTITKVADLVNPEVLAPIISYELDKALRFTPLAQVDTTLQGQPGNTITFPAFTYMGDAADVGEGEAIPLDKIGTTTKQVTVKKAAKGTEITDEAVLSGYGDPIGESNKQIGLALANKVDNDMLAALQTATQTNTAPATVEGLQSTLDIFDDEDALAYVQIMNPADAGALRLDAAKNWMLGSEVGANAIVSGTYGEVLGVQIVRSKKLAKGEAIMVKIVANQPALKLVMKRGVQVETDRDIVTKTTVITADEHYTSYLYDPTKVIKVTVGTPAEGGA</sequence>
<reference evidence="2" key="1">
    <citation type="submission" date="2016-06" db="EMBL/GenBank/DDBJ databases">
        <title>Four novel species of enterococci isolated from chicken manure.</title>
        <authorList>
            <person name="Van Tyne D."/>
        </authorList>
    </citation>
    <scope>NUCLEOTIDE SEQUENCE [LARGE SCALE GENOMIC DNA]</scope>
    <source>
        <strain evidence="2">JM9A</strain>
    </source>
</reference>
<dbReference type="EMBL" id="MAEI02000001">
    <property type="protein sequence ID" value="MEO1782250.1"/>
    <property type="molecule type" value="Genomic_DNA"/>
</dbReference>
<proteinExistence type="predicted"/>
<evidence type="ECO:0000313" key="2">
    <source>
        <dbReference type="Proteomes" id="UP001429357"/>
    </source>
</evidence>
<evidence type="ECO:0008006" key="3">
    <source>
        <dbReference type="Google" id="ProtNLM"/>
    </source>
</evidence>
<dbReference type="Gene3D" id="3.30.2320.10">
    <property type="entry name" value="hypothetical protein PF0899 domain"/>
    <property type="match status" value="1"/>
</dbReference>
<organism evidence="1 2">
    <name type="scientific">Enterococcus diestrammenae</name>
    <dbReference type="NCBI Taxonomy" id="1155073"/>
    <lineage>
        <taxon>Bacteria</taxon>
        <taxon>Bacillati</taxon>
        <taxon>Bacillota</taxon>
        <taxon>Bacilli</taxon>
        <taxon>Lactobacillales</taxon>
        <taxon>Enterococcaceae</taxon>
        <taxon>Enterococcus</taxon>
    </lineage>
</organism>
<dbReference type="Pfam" id="PF25209">
    <property type="entry name" value="Phage_capsid_4"/>
    <property type="match status" value="1"/>
</dbReference>
<dbReference type="NCBIfam" id="TIGR04387">
    <property type="entry name" value="capsid_maj_N4"/>
    <property type="match status" value="1"/>
</dbReference>
<dbReference type="RefSeq" id="WP_161869691.1">
    <property type="nucleotide sequence ID" value="NZ_MAEI02000001.1"/>
</dbReference>
<keyword evidence="2" id="KW-1185">Reference proteome</keyword>